<comment type="cofactor">
    <cofactor evidence="2">
        <name>Zn(2+)</name>
        <dbReference type="ChEBI" id="CHEBI:29105"/>
    </cofactor>
    <text evidence="2">Binds 2 Zn(2+) ions per subunit.</text>
</comment>
<dbReference type="AlphaFoldDB" id="A0AAN8W3K0"/>
<gene>
    <name evidence="3" type="ORF">RJ641_031935</name>
</gene>
<evidence type="ECO:0000256" key="2">
    <source>
        <dbReference type="PIRSR" id="PIRSR036696-2"/>
    </source>
</evidence>
<dbReference type="GO" id="GO:0004046">
    <property type="term" value="F:aminoacylase activity"/>
    <property type="evidence" value="ECO:0007669"/>
    <property type="project" value="TreeGrafter"/>
</dbReference>
<proteinExistence type="predicted"/>
<protein>
    <submittedName>
        <fullName evidence="3">Peptidase M20</fullName>
    </submittedName>
</protein>
<feature type="binding site" evidence="2">
    <location>
        <position position="33"/>
    </location>
    <ligand>
        <name>Zn(2+)</name>
        <dbReference type="ChEBI" id="CHEBI:29105"/>
        <label>1</label>
    </ligand>
</feature>
<keyword evidence="2" id="KW-0862">Zinc</keyword>
<dbReference type="GO" id="GO:0046872">
    <property type="term" value="F:metal ion binding"/>
    <property type="evidence" value="ECO:0007669"/>
    <property type="project" value="UniProtKB-KW"/>
</dbReference>
<feature type="active site" evidence="1">
    <location>
        <position position="35"/>
    </location>
</feature>
<dbReference type="PANTHER" id="PTHR45892:SF3">
    <property type="entry name" value="PUTATIVE-RELATED"/>
    <property type="match status" value="1"/>
</dbReference>
<feature type="binding site" evidence="2">
    <location>
        <position position="128"/>
    </location>
    <ligand>
        <name>Zn(2+)</name>
        <dbReference type="ChEBI" id="CHEBI:29105"/>
        <label>1</label>
    </ligand>
</feature>
<dbReference type="SUPFAM" id="SSF53187">
    <property type="entry name" value="Zn-dependent exopeptidases"/>
    <property type="match status" value="1"/>
</dbReference>
<evidence type="ECO:0000313" key="4">
    <source>
        <dbReference type="Proteomes" id="UP001370490"/>
    </source>
</evidence>
<dbReference type="Proteomes" id="UP001370490">
    <property type="component" value="Unassembled WGS sequence"/>
</dbReference>
<evidence type="ECO:0000256" key="1">
    <source>
        <dbReference type="PIRSR" id="PIRSR036696-1"/>
    </source>
</evidence>
<dbReference type="InterPro" id="IPR002933">
    <property type="entry name" value="Peptidase_M20"/>
</dbReference>
<name>A0AAN8W3K0_9MAGN</name>
<feature type="non-terminal residue" evidence="3">
    <location>
        <position position="1"/>
    </location>
</feature>
<organism evidence="3 4">
    <name type="scientific">Dillenia turbinata</name>
    <dbReference type="NCBI Taxonomy" id="194707"/>
    <lineage>
        <taxon>Eukaryota</taxon>
        <taxon>Viridiplantae</taxon>
        <taxon>Streptophyta</taxon>
        <taxon>Embryophyta</taxon>
        <taxon>Tracheophyta</taxon>
        <taxon>Spermatophyta</taxon>
        <taxon>Magnoliopsida</taxon>
        <taxon>eudicotyledons</taxon>
        <taxon>Gunneridae</taxon>
        <taxon>Pentapetalae</taxon>
        <taxon>Dilleniales</taxon>
        <taxon>Dilleniaceae</taxon>
        <taxon>Dillenia</taxon>
    </lineage>
</organism>
<comment type="caution">
    <text evidence="3">The sequence shown here is derived from an EMBL/GenBank/DDBJ whole genome shotgun (WGS) entry which is preliminary data.</text>
</comment>
<dbReference type="Pfam" id="PF01546">
    <property type="entry name" value="Peptidase_M20"/>
    <property type="match status" value="1"/>
</dbReference>
<dbReference type="Gene3D" id="3.40.630.10">
    <property type="entry name" value="Zn peptidases"/>
    <property type="match status" value="1"/>
</dbReference>
<keyword evidence="4" id="KW-1185">Reference proteome</keyword>
<dbReference type="InterPro" id="IPR052083">
    <property type="entry name" value="Aminoacylase-1_M20A"/>
</dbReference>
<evidence type="ECO:0000313" key="3">
    <source>
        <dbReference type="EMBL" id="KAK6938427.1"/>
    </source>
</evidence>
<feature type="binding site" evidence="2">
    <location>
        <position position="66"/>
    </location>
    <ligand>
        <name>Zn(2+)</name>
        <dbReference type="ChEBI" id="CHEBI:29105"/>
        <label>1</label>
    </ligand>
</feature>
<dbReference type="PANTHER" id="PTHR45892">
    <property type="entry name" value="AMINOACYLASE-1"/>
    <property type="match status" value="1"/>
</dbReference>
<dbReference type="EMBL" id="JBAMMX010000006">
    <property type="protein sequence ID" value="KAK6938427.1"/>
    <property type="molecule type" value="Genomic_DNA"/>
</dbReference>
<accession>A0AAN8W3K0</accession>
<keyword evidence="2" id="KW-0479">Metal-binding</keyword>
<sequence length="260" mass="28472">LKTQTVEFSPSEAVLLLTLPSSNPSLSSILNSHLDSVPAETSKWVQPPFAAHKTLNGEIFARGAQDEKCMGMQYLEALRNLRSKGFVPVRRILVSYVPDGDISRFDGAAKFTASKEFENLNVGFVLDEGHGSKMLDNSAMKNLMKSVEVITKFRESHFDVVKAGNAMIGEVISVNPVFLKAGIPSPTMREGNADADWLAKWGSTQAITTGGGKLSKPEILASTTDARYVSALMEYSLTAVPEGYRLFEWNQGVQINNQHF</sequence>
<feature type="binding site" evidence="2">
    <location>
        <position position="66"/>
    </location>
    <ligand>
        <name>Zn(2+)</name>
        <dbReference type="ChEBI" id="CHEBI:29105"/>
        <label>2</label>
    </ligand>
</feature>
<reference evidence="3 4" key="1">
    <citation type="submission" date="2023-12" db="EMBL/GenBank/DDBJ databases">
        <title>A high-quality genome assembly for Dillenia turbinata (Dilleniales).</title>
        <authorList>
            <person name="Chanderbali A."/>
        </authorList>
    </citation>
    <scope>NUCLEOTIDE SEQUENCE [LARGE SCALE GENOMIC DNA]</scope>
    <source>
        <strain evidence="3">LSX21</strain>
        <tissue evidence="3">Leaf</tissue>
    </source>
</reference>
<dbReference type="PIRSF" id="PIRSF036696">
    <property type="entry name" value="ACY-1"/>
    <property type="match status" value="1"/>
</dbReference>